<evidence type="ECO:0000256" key="2">
    <source>
        <dbReference type="ARBA" id="ARBA00003921"/>
    </source>
</evidence>
<keyword evidence="11 17" id="KW-0133">Cell shape</keyword>
<comment type="catalytic activity">
    <reaction evidence="16 17">
        <text>UDP-N-acetyl-alpha-D-muramate + NADP(+) = UDP-N-acetyl-3-O-(1-carboxyvinyl)-alpha-D-glucosamine + NADPH + H(+)</text>
        <dbReference type="Rhea" id="RHEA:12248"/>
        <dbReference type="ChEBI" id="CHEBI:15378"/>
        <dbReference type="ChEBI" id="CHEBI:57783"/>
        <dbReference type="ChEBI" id="CHEBI:58349"/>
        <dbReference type="ChEBI" id="CHEBI:68483"/>
        <dbReference type="ChEBI" id="CHEBI:70757"/>
        <dbReference type="EC" id="1.3.1.98"/>
    </reaction>
</comment>
<keyword evidence="6 17" id="KW-0963">Cytoplasm</keyword>
<gene>
    <name evidence="17" type="primary">murB</name>
    <name evidence="19" type="ORF">ACFPJ4_12285</name>
</gene>
<accession>A0ABW0NSG6</accession>
<dbReference type="PROSITE" id="PS51387">
    <property type="entry name" value="FAD_PCMH"/>
    <property type="match status" value="1"/>
</dbReference>
<dbReference type="Gene3D" id="3.30.43.10">
    <property type="entry name" value="Uridine Diphospho-n-acetylenolpyruvylglucosamine Reductase, domain 2"/>
    <property type="match status" value="1"/>
</dbReference>
<evidence type="ECO:0000259" key="18">
    <source>
        <dbReference type="PROSITE" id="PS51387"/>
    </source>
</evidence>
<dbReference type="InterPro" id="IPR006094">
    <property type="entry name" value="Oxid_FAD_bind_N"/>
</dbReference>
<dbReference type="EMBL" id="JBHSMG010000003">
    <property type="protein sequence ID" value="MFC5503020.1"/>
    <property type="molecule type" value="Genomic_DNA"/>
</dbReference>
<keyword evidence="10 17" id="KW-0521">NADP</keyword>
<evidence type="ECO:0000256" key="5">
    <source>
        <dbReference type="ARBA" id="ARBA00010485"/>
    </source>
</evidence>
<dbReference type="InterPro" id="IPR036318">
    <property type="entry name" value="FAD-bd_PCMH-like_sf"/>
</dbReference>
<dbReference type="Gene3D" id="3.30.465.10">
    <property type="match status" value="1"/>
</dbReference>
<dbReference type="Gene3D" id="3.90.78.10">
    <property type="entry name" value="UDP-N-acetylenolpyruvoylglucosamine reductase, C-terminal domain"/>
    <property type="match status" value="1"/>
</dbReference>
<evidence type="ECO:0000256" key="11">
    <source>
        <dbReference type="ARBA" id="ARBA00022960"/>
    </source>
</evidence>
<feature type="domain" description="FAD-binding PCMH-type" evidence="18">
    <location>
        <begin position="11"/>
        <end position="176"/>
    </location>
</feature>
<dbReference type="GO" id="GO:0008762">
    <property type="term" value="F:UDP-N-acetylmuramate dehydrogenase activity"/>
    <property type="evidence" value="ECO:0007669"/>
    <property type="project" value="UniProtKB-EC"/>
</dbReference>
<dbReference type="SUPFAM" id="SSF56194">
    <property type="entry name" value="Uridine diphospho-N-Acetylenolpyruvylglucosamine reductase, MurB, C-terminal domain"/>
    <property type="match status" value="1"/>
</dbReference>
<dbReference type="InterPro" id="IPR016169">
    <property type="entry name" value="FAD-bd_PCMH_sub2"/>
</dbReference>
<feature type="active site" description="Proton donor" evidence="17">
    <location>
        <position position="233"/>
    </location>
</feature>
<name>A0ABW0NSG6_9MICO</name>
<comment type="pathway">
    <text evidence="4 17">Cell wall biogenesis; peptidoglycan biosynthesis.</text>
</comment>
<reference evidence="20" key="1">
    <citation type="journal article" date="2019" name="Int. J. Syst. Evol. Microbiol.">
        <title>The Global Catalogue of Microorganisms (GCM) 10K type strain sequencing project: providing services to taxonomists for standard genome sequencing and annotation.</title>
        <authorList>
            <consortium name="The Broad Institute Genomics Platform"/>
            <consortium name="The Broad Institute Genome Sequencing Center for Infectious Disease"/>
            <person name="Wu L."/>
            <person name="Ma J."/>
        </authorList>
    </citation>
    <scope>NUCLEOTIDE SEQUENCE [LARGE SCALE GENOMIC DNA]</scope>
    <source>
        <strain evidence="20">CGMCC 4.6997</strain>
    </source>
</reference>
<protein>
    <recommendedName>
        <fullName evidence="17">UDP-N-acetylenolpyruvoylglucosamine reductase</fullName>
        <ecNumber evidence="17">1.3.1.98</ecNumber>
    </recommendedName>
    <alternativeName>
        <fullName evidence="17">UDP-N-acetylmuramate dehydrogenase</fullName>
    </alternativeName>
</protein>
<comment type="function">
    <text evidence="2 17">Cell wall formation.</text>
</comment>
<dbReference type="Pfam" id="PF01565">
    <property type="entry name" value="FAD_binding_4"/>
    <property type="match status" value="1"/>
</dbReference>
<feature type="active site" evidence="17">
    <location>
        <position position="350"/>
    </location>
</feature>
<dbReference type="InterPro" id="IPR003170">
    <property type="entry name" value="MurB"/>
</dbReference>
<sequence length="358" mass="37479">MNLSELTTLRVGGPAARLLQPATRDELVATALELWSGFDEWFVLGGGSNVVVADEGIDGDVLRVVTRGIERTDSGIRVQAGEPWDGVVEYAVANGLAGIEALSGIPGTAGAAPIQNIGAYGQELGETLVAIDFLDFATGDVLRLPTAELGLGYRTSELKRGRLGVVLSLELALTASGDGLSRPIAYEQLAKDLGVQPGEHVPLAQLRAAVIALRASKGMIWDAADPDSISAGSFFTNPIVSENFARGLPSDAPRWPTEPERPPRVLPLGAPIPVAPASGEYLVKLSAAWLIEHSGISRGFALPGSGAAISSKHTLAIVNRGHATARDIVQLAGYVQTRVMSEFGVLLQPEPVLVGVHL</sequence>
<dbReference type="Pfam" id="PF02873">
    <property type="entry name" value="MurB_C"/>
    <property type="match status" value="1"/>
</dbReference>
<evidence type="ECO:0000256" key="14">
    <source>
        <dbReference type="ARBA" id="ARBA00023306"/>
    </source>
</evidence>
<dbReference type="EC" id="1.3.1.98" evidence="17"/>
<dbReference type="Proteomes" id="UP001596039">
    <property type="component" value="Unassembled WGS sequence"/>
</dbReference>
<evidence type="ECO:0000256" key="1">
    <source>
        <dbReference type="ARBA" id="ARBA00001974"/>
    </source>
</evidence>
<evidence type="ECO:0000256" key="9">
    <source>
        <dbReference type="ARBA" id="ARBA00022827"/>
    </source>
</evidence>
<evidence type="ECO:0000256" key="4">
    <source>
        <dbReference type="ARBA" id="ARBA00004752"/>
    </source>
</evidence>
<dbReference type="InterPro" id="IPR016167">
    <property type="entry name" value="FAD-bd_PCMH_sub1"/>
</dbReference>
<keyword evidence="12 17" id="KW-0573">Peptidoglycan synthesis</keyword>
<keyword evidence="13 17" id="KW-0560">Oxidoreductase</keyword>
<dbReference type="PANTHER" id="PTHR21071">
    <property type="entry name" value="UDP-N-ACETYLENOLPYRUVOYLGLUCOSAMINE REDUCTASE"/>
    <property type="match status" value="1"/>
</dbReference>
<dbReference type="RefSeq" id="WP_386740734.1">
    <property type="nucleotide sequence ID" value="NZ_JBHSMG010000003.1"/>
</dbReference>
<comment type="caution">
    <text evidence="19">The sequence shown here is derived from an EMBL/GenBank/DDBJ whole genome shotgun (WGS) entry which is preliminary data.</text>
</comment>
<dbReference type="HAMAP" id="MF_00037">
    <property type="entry name" value="MurB"/>
    <property type="match status" value="1"/>
</dbReference>
<evidence type="ECO:0000256" key="17">
    <source>
        <dbReference type="HAMAP-Rule" id="MF_00037"/>
    </source>
</evidence>
<evidence type="ECO:0000256" key="8">
    <source>
        <dbReference type="ARBA" id="ARBA00022630"/>
    </source>
</evidence>
<keyword evidence="7 17" id="KW-0132">Cell division</keyword>
<keyword evidence="15 17" id="KW-0961">Cell wall biogenesis/degradation</keyword>
<evidence type="ECO:0000313" key="19">
    <source>
        <dbReference type="EMBL" id="MFC5503020.1"/>
    </source>
</evidence>
<feature type="active site" evidence="17">
    <location>
        <position position="154"/>
    </location>
</feature>
<keyword evidence="20" id="KW-1185">Reference proteome</keyword>
<evidence type="ECO:0000313" key="20">
    <source>
        <dbReference type="Proteomes" id="UP001596039"/>
    </source>
</evidence>
<evidence type="ECO:0000256" key="6">
    <source>
        <dbReference type="ARBA" id="ARBA00022490"/>
    </source>
</evidence>
<comment type="cofactor">
    <cofactor evidence="1 17">
        <name>FAD</name>
        <dbReference type="ChEBI" id="CHEBI:57692"/>
    </cofactor>
</comment>
<evidence type="ECO:0000256" key="12">
    <source>
        <dbReference type="ARBA" id="ARBA00022984"/>
    </source>
</evidence>
<keyword evidence="14 17" id="KW-0131">Cell cycle</keyword>
<dbReference type="SUPFAM" id="SSF56176">
    <property type="entry name" value="FAD-binding/transporter-associated domain-like"/>
    <property type="match status" value="1"/>
</dbReference>
<evidence type="ECO:0000256" key="3">
    <source>
        <dbReference type="ARBA" id="ARBA00004496"/>
    </source>
</evidence>
<evidence type="ECO:0000256" key="15">
    <source>
        <dbReference type="ARBA" id="ARBA00023316"/>
    </source>
</evidence>
<proteinExistence type="inferred from homology"/>
<evidence type="ECO:0000256" key="16">
    <source>
        <dbReference type="ARBA" id="ARBA00048914"/>
    </source>
</evidence>
<dbReference type="PANTHER" id="PTHR21071:SF4">
    <property type="entry name" value="UDP-N-ACETYLENOLPYRUVOYLGLUCOSAMINE REDUCTASE"/>
    <property type="match status" value="1"/>
</dbReference>
<comment type="similarity">
    <text evidence="5 17">Belongs to the MurB family.</text>
</comment>
<keyword evidence="8 17" id="KW-0285">Flavoprotein</keyword>
<comment type="subcellular location">
    <subcellularLocation>
        <location evidence="3 17">Cytoplasm</location>
    </subcellularLocation>
</comment>
<evidence type="ECO:0000256" key="7">
    <source>
        <dbReference type="ARBA" id="ARBA00022618"/>
    </source>
</evidence>
<dbReference type="InterPro" id="IPR036635">
    <property type="entry name" value="MurB_C_sf"/>
</dbReference>
<dbReference type="InterPro" id="IPR016166">
    <property type="entry name" value="FAD-bd_PCMH"/>
</dbReference>
<evidence type="ECO:0000256" key="13">
    <source>
        <dbReference type="ARBA" id="ARBA00023002"/>
    </source>
</evidence>
<dbReference type="NCBIfam" id="NF010478">
    <property type="entry name" value="PRK13903.1"/>
    <property type="match status" value="1"/>
</dbReference>
<organism evidence="19 20">
    <name type="scientific">Lysinimonas soli</name>
    <dbReference type="NCBI Taxonomy" id="1074233"/>
    <lineage>
        <taxon>Bacteria</taxon>
        <taxon>Bacillati</taxon>
        <taxon>Actinomycetota</taxon>
        <taxon>Actinomycetes</taxon>
        <taxon>Micrococcales</taxon>
        <taxon>Microbacteriaceae</taxon>
        <taxon>Lysinimonas</taxon>
    </lineage>
</organism>
<dbReference type="InterPro" id="IPR011601">
    <property type="entry name" value="MurB_C"/>
</dbReference>
<keyword evidence="9 17" id="KW-0274">FAD</keyword>
<evidence type="ECO:0000256" key="10">
    <source>
        <dbReference type="ARBA" id="ARBA00022857"/>
    </source>
</evidence>